<keyword evidence="4" id="KW-0521">NADP</keyword>
<dbReference type="OrthoDB" id="3169239at2"/>
<evidence type="ECO:0000256" key="4">
    <source>
        <dbReference type="ARBA" id="ARBA00022857"/>
    </source>
</evidence>
<accession>A0A1D9DYD3</accession>
<dbReference type="AlphaFoldDB" id="A0A1D9DYD3"/>
<evidence type="ECO:0000256" key="5">
    <source>
        <dbReference type="ARBA" id="ARBA00023002"/>
    </source>
</evidence>
<dbReference type="Gene3D" id="3.20.20.70">
    <property type="entry name" value="Aldolase class I"/>
    <property type="match status" value="1"/>
</dbReference>
<dbReference type="EMBL" id="CP015208">
    <property type="protein sequence ID" value="AOY55811.1"/>
    <property type="molecule type" value="Genomic_DNA"/>
</dbReference>
<dbReference type="PANTHER" id="PTHR43303:SF4">
    <property type="entry name" value="NADPH DEHYDROGENASE C23G7.10C-RELATED"/>
    <property type="match status" value="1"/>
</dbReference>
<organism evidence="7 8">
    <name type="scientific">Candidatus Rhodoluna planktonica</name>
    <dbReference type="NCBI Taxonomy" id="535712"/>
    <lineage>
        <taxon>Bacteria</taxon>
        <taxon>Bacillati</taxon>
        <taxon>Actinomycetota</taxon>
        <taxon>Actinomycetes</taxon>
        <taxon>Micrococcales</taxon>
        <taxon>Microbacteriaceae</taxon>
        <taxon>Luna cluster</taxon>
        <taxon>Luna-1 subcluster</taxon>
        <taxon>Rhodoluna</taxon>
    </lineage>
</organism>
<dbReference type="GO" id="GO:0050661">
    <property type="term" value="F:NADP binding"/>
    <property type="evidence" value="ECO:0007669"/>
    <property type="project" value="InterPro"/>
</dbReference>
<dbReference type="GO" id="GO:0003959">
    <property type="term" value="F:NADPH dehydrogenase activity"/>
    <property type="evidence" value="ECO:0007669"/>
    <property type="project" value="InterPro"/>
</dbReference>
<dbReference type="InterPro" id="IPR001155">
    <property type="entry name" value="OxRdtase_FMN_N"/>
</dbReference>
<dbReference type="CDD" id="cd02932">
    <property type="entry name" value="OYE_YqiM_FMN"/>
    <property type="match status" value="1"/>
</dbReference>
<comment type="cofactor">
    <cofactor evidence="1">
        <name>FMN</name>
        <dbReference type="ChEBI" id="CHEBI:58210"/>
    </cofactor>
</comment>
<evidence type="ECO:0000256" key="2">
    <source>
        <dbReference type="ARBA" id="ARBA00022630"/>
    </source>
</evidence>
<proteinExistence type="predicted"/>
<keyword evidence="3" id="KW-0288">FMN</keyword>
<feature type="domain" description="NADH:flavin oxidoreductase/NADH oxidase N-terminal" evidence="6">
    <location>
        <begin position="6"/>
        <end position="340"/>
    </location>
</feature>
<evidence type="ECO:0000259" key="6">
    <source>
        <dbReference type="Pfam" id="PF00724"/>
    </source>
</evidence>
<dbReference type="GO" id="GO:0010181">
    <property type="term" value="F:FMN binding"/>
    <property type="evidence" value="ECO:0007669"/>
    <property type="project" value="InterPro"/>
</dbReference>
<sequence length="364" mass="39764">MESTVKLFEPIQVRSLEIRNRIWIPPMCQYSCEQQNGEPNAWHQVHYGARATGGAGLIIAEASAVSPEGRISPWDTGIWNDLQVEAWRPVVDFVHSQGAKFAIQLAHAGRKGSTYREWSGRGSVPLNEGGWQTISATDEAFEGYAAPVEMSTVDVIEHVQKWVSAAKRAVAAGFDAIEIHAAHGYLLHQFLSPITNHRADEYGGSLENRARLLLQIIDGIRATVPSEMPIFVRFSATDYVDGGFNFEQTAQVAAWCADRGADLFDISTGGLVANVQIPLKPGYQVPAAEFVSENLSEPVSAVGLITDPTQAEQILQDGLVEVVMIGRASLDDPMWPLHAAAALGVEVDYVPKQYQRSQLGRTKS</sequence>
<evidence type="ECO:0000313" key="8">
    <source>
        <dbReference type="Proteomes" id="UP000243784"/>
    </source>
</evidence>
<evidence type="ECO:0000313" key="7">
    <source>
        <dbReference type="EMBL" id="AOY55811.1"/>
    </source>
</evidence>
<dbReference type="InterPro" id="IPR044152">
    <property type="entry name" value="YqjM-like"/>
</dbReference>
<keyword evidence="5" id="KW-0560">Oxidoreductase</keyword>
<dbReference type="Proteomes" id="UP000243784">
    <property type="component" value="Chromosome"/>
</dbReference>
<dbReference type="InterPro" id="IPR013785">
    <property type="entry name" value="Aldolase_TIM"/>
</dbReference>
<evidence type="ECO:0000256" key="3">
    <source>
        <dbReference type="ARBA" id="ARBA00022643"/>
    </source>
</evidence>
<dbReference type="SUPFAM" id="SSF51395">
    <property type="entry name" value="FMN-linked oxidoreductases"/>
    <property type="match status" value="1"/>
</dbReference>
<dbReference type="Pfam" id="PF00724">
    <property type="entry name" value="Oxidored_FMN"/>
    <property type="match status" value="1"/>
</dbReference>
<dbReference type="KEGG" id="rpla:A4Z71_02115"/>
<evidence type="ECO:0000256" key="1">
    <source>
        <dbReference type="ARBA" id="ARBA00001917"/>
    </source>
</evidence>
<protein>
    <submittedName>
        <fullName evidence="7">Oxidoreductase</fullName>
    </submittedName>
</protein>
<dbReference type="STRING" id="535712.A4Z71_02115"/>
<keyword evidence="2" id="KW-0285">Flavoprotein</keyword>
<dbReference type="RefSeq" id="WP_070954323.1">
    <property type="nucleotide sequence ID" value="NZ_CP015208.1"/>
</dbReference>
<name>A0A1D9DYD3_9MICO</name>
<gene>
    <name evidence="7" type="ORF">A4Z71_02115</name>
</gene>
<dbReference type="PANTHER" id="PTHR43303">
    <property type="entry name" value="NADPH DEHYDROGENASE C23G7.10C-RELATED"/>
    <property type="match status" value="1"/>
</dbReference>
<keyword evidence="8" id="KW-1185">Reference proteome</keyword>
<reference evidence="7 8" key="1">
    <citation type="journal article" date="2016" name="Biochim. Biophys. Acta">
        <title>Photochemical characterization of actinorhodopsin and its functional existence in the natural host.</title>
        <authorList>
            <person name="Nakamura S."/>
            <person name="Kikukawa T."/>
            <person name="Tamogami J."/>
            <person name="Kamiya M."/>
            <person name="Aizawa T."/>
            <person name="Hahn M.W."/>
            <person name="Ihara K."/>
            <person name="Kamo N."/>
            <person name="Demura M."/>
        </authorList>
    </citation>
    <scope>NUCLEOTIDE SEQUENCE [LARGE SCALE GENOMIC DNA]</scope>
    <source>
        <strain evidence="7 8">MWH-Dar1</strain>
    </source>
</reference>